<dbReference type="Proteomes" id="UP000265520">
    <property type="component" value="Unassembled WGS sequence"/>
</dbReference>
<comment type="caution">
    <text evidence="1">The sequence shown here is derived from an EMBL/GenBank/DDBJ whole genome shotgun (WGS) entry which is preliminary data.</text>
</comment>
<reference evidence="1 2" key="1">
    <citation type="journal article" date="2018" name="Front. Plant Sci.">
        <title>Red Clover (Trifolium pratense) and Zigzag Clover (T. medium) - A Picture of Genomic Similarities and Differences.</title>
        <authorList>
            <person name="Dluhosova J."/>
            <person name="Istvanek J."/>
            <person name="Nedelnik J."/>
            <person name="Repkova J."/>
        </authorList>
    </citation>
    <scope>NUCLEOTIDE SEQUENCE [LARGE SCALE GENOMIC DNA]</scope>
    <source>
        <strain evidence="2">cv. 10/8</strain>
        <tissue evidence="1">Leaf</tissue>
    </source>
</reference>
<organism evidence="1 2">
    <name type="scientific">Trifolium medium</name>
    <dbReference type="NCBI Taxonomy" id="97028"/>
    <lineage>
        <taxon>Eukaryota</taxon>
        <taxon>Viridiplantae</taxon>
        <taxon>Streptophyta</taxon>
        <taxon>Embryophyta</taxon>
        <taxon>Tracheophyta</taxon>
        <taxon>Spermatophyta</taxon>
        <taxon>Magnoliopsida</taxon>
        <taxon>eudicotyledons</taxon>
        <taxon>Gunneridae</taxon>
        <taxon>Pentapetalae</taxon>
        <taxon>rosids</taxon>
        <taxon>fabids</taxon>
        <taxon>Fabales</taxon>
        <taxon>Fabaceae</taxon>
        <taxon>Papilionoideae</taxon>
        <taxon>50 kb inversion clade</taxon>
        <taxon>NPAAA clade</taxon>
        <taxon>Hologalegina</taxon>
        <taxon>IRL clade</taxon>
        <taxon>Trifolieae</taxon>
        <taxon>Trifolium</taxon>
    </lineage>
</organism>
<protein>
    <submittedName>
        <fullName evidence="1">Uncharacterized protein</fullName>
    </submittedName>
</protein>
<keyword evidence="2" id="KW-1185">Reference proteome</keyword>
<proteinExistence type="predicted"/>
<sequence>MAEVNYQRRNNQHGVETVELVQGRVLRGKQSNSVRRHTMVQSCVHGLETEAVMMRALNDGYNGLVMQAVIENSAAHECAREVSDYLGLGLQFPSKVRLEGGEISGCNKCKSE</sequence>
<dbReference type="AlphaFoldDB" id="A0A392N1P4"/>
<accession>A0A392N1P4</accession>
<name>A0A392N1P4_9FABA</name>
<evidence type="ECO:0000313" key="2">
    <source>
        <dbReference type="Proteomes" id="UP000265520"/>
    </source>
</evidence>
<dbReference type="EMBL" id="LXQA010025654">
    <property type="protein sequence ID" value="MCH93726.1"/>
    <property type="molecule type" value="Genomic_DNA"/>
</dbReference>
<evidence type="ECO:0000313" key="1">
    <source>
        <dbReference type="EMBL" id="MCH93726.1"/>
    </source>
</evidence>